<dbReference type="OrthoDB" id="10550187at2759"/>
<protein>
    <submittedName>
        <fullName evidence="2">Uncharacterized protein</fullName>
    </submittedName>
</protein>
<feature type="compositionally biased region" description="Polar residues" evidence="1">
    <location>
        <begin position="735"/>
        <end position="758"/>
    </location>
</feature>
<feature type="compositionally biased region" description="Polar residues" evidence="1">
    <location>
        <begin position="682"/>
        <end position="697"/>
    </location>
</feature>
<accession>A0A409XIJ8</accession>
<feature type="compositionally biased region" description="Pro residues" evidence="1">
    <location>
        <begin position="536"/>
        <end position="550"/>
    </location>
</feature>
<feature type="compositionally biased region" description="Basic and acidic residues" evidence="1">
    <location>
        <begin position="126"/>
        <end position="147"/>
    </location>
</feature>
<feature type="compositionally biased region" description="Basic and acidic residues" evidence="1">
    <location>
        <begin position="292"/>
        <end position="337"/>
    </location>
</feature>
<evidence type="ECO:0000313" key="2">
    <source>
        <dbReference type="EMBL" id="PPQ90568.1"/>
    </source>
</evidence>
<proteinExistence type="predicted"/>
<dbReference type="AlphaFoldDB" id="A0A409XIJ8"/>
<feature type="compositionally biased region" description="Basic and acidic residues" evidence="1">
    <location>
        <begin position="702"/>
        <end position="713"/>
    </location>
</feature>
<reference evidence="2 3" key="1">
    <citation type="journal article" date="2018" name="Evol. Lett.">
        <title>Horizontal gene cluster transfer increased hallucinogenic mushroom diversity.</title>
        <authorList>
            <person name="Reynolds H.T."/>
            <person name="Vijayakumar V."/>
            <person name="Gluck-Thaler E."/>
            <person name="Korotkin H.B."/>
            <person name="Matheny P.B."/>
            <person name="Slot J.C."/>
        </authorList>
    </citation>
    <scope>NUCLEOTIDE SEQUENCE [LARGE SCALE GENOMIC DNA]</scope>
    <source>
        <strain evidence="2 3">2631</strain>
    </source>
</reference>
<sequence length="807" mass="89687">MNLSNFSFNLPDPPPPFQKKLDLAKMNKKVRKEKAVPVPPGIALKPPGFFFPLPEVRPLIEPTPAPVVFIGNVLQADIDEKAKAKKALADAKARENAKTQGDAKEQETVQPKEDKQSKKSKKSKKAEKEEEEKKEKEKKEKEKKIRPEYPMTQYRDRDDHPTYNGHFLHLQKIRGNIRVVGPEYCFGLADNNLEVDYEGPRAPPRPITPPLCTQYPIMPVSPREGETPLQSFDSPVPDDRMVDVGDYPWSTQSTPVSGFCAPSAPSTPSKTQRKGPPALRDVIKPVLYSDFPPEKRGDYIPPPPDDRHARLREKLIKEKEQRRAREAEREAERKARQPSETSADSSSISSFPPTSVSSNLSQPEVWPYIPRDDGLDANGYYDSYKPFTPFSKPAPDRVWPSEADFPPPRIWTKPEKPRSDNKPQHGIPSAAIFKGPEYNKYTASAAGSQTTKVFNIAGPMDASKLMLGSEARLRDGPSSHRAVVESSPSLMSSNEPEYPNTITPPRIPRPPQATHTRTSSRRAIYFTPDQILGSPPSSPSANPPTPPPKDWPGLRQIPPYSNSRCQARAPTPDRAASGRPGPTPLFPTVLPLKVHKRNASNPVPQSSRTVFDYASVTTSRAGPKPQGPPPVLRHRARMESLTNRPNRLESLPINVKSNARPSTSTMKFRTNTDGEIRPGHNRSASEFGQLNTQSSLHNSKHRNVETRPDHNRSASDFGHFQPMQTSLRGRPDMGRSQSPSLSTPNYPTKPSVSSTTNGRHIGASRPGHSRMTSEAGYCQPNAAAYAERSLSYRSNTTTGLENRSNWI</sequence>
<feature type="compositionally biased region" description="Basic and acidic residues" evidence="1">
    <location>
        <begin position="412"/>
        <end position="423"/>
    </location>
</feature>
<feature type="region of interest" description="Disordered" evidence="1">
    <location>
        <begin position="93"/>
        <end position="160"/>
    </location>
</feature>
<evidence type="ECO:0000313" key="3">
    <source>
        <dbReference type="Proteomes" id="UP000283269"/>
    </source>
</evidence>
<name>A0A409XIJ8_PSICY</name>
<comment type="caution">
    <text evidence="2">The sequence shown here is derived from an EMBL/GenBank/DDBJ whole genome shotgun (WGS) entry which is preliminary data.</text>
</comment>
<feature type="compositionally biased region" description="Basic and acidic residues" evidence="1">
    <location>
        <begin position="93"/>
        <end position="117"/>
    </location>
</feature>
<feature type="compositionally biased region" description="Polar residues" evidence="1">
    <location>
        <begin position="486"/>
        <end position="495"/>
    </location>
</feature>
<feature type="region of interest" description="Disordered" evidence="1">
    <location>
        <begin position="468"/>
        <end position="586"/>
    </location>
</feature>
<dbReference type="EMBL" id="NHYD01001616">
    <property type="protein sequence ID" value="PPQ90568.1"/>
    <property type="molecule type" value="Genomic_DNA"/>
</dbReference>
<keyword evidence="3" id="KW-1185">Reference proteome</keyword>
<feature type="compositionally biased region" description="Polar residues" evidence="1">
    <location>
        <begin position="657"/>
        <end position="669"/>
    </location>
</feature>
<organism evidence="2 3">
    <name type="scientific">Psilocybe cyanescens</name>
    <dbReference type="NCBI Taxonomy" id="93625"/>
    <lineage>
        <taxon>Eukaryota</taxon>
        <taxon>Fungi</taxon>
        <taxon>Dikarya</taxon>
        <taxon>Basidiomycota</taxon>
        <taxon>Agaricomycotina</taxon>
        <taxon>Agaricomycetes</taxon>
        <taxon>Agaricomycetidae</taxon>
        <taxon>Agaricales</taxon>
        <taxon>Agaricineae</taxon>
        <taxon>Strophariaceae</taxon>
        <taxon>Psilocybe</taxon>
    </lineage>
</organism>
<feature type="region of interest" description="Disordered" evidence="1">
    <location>
        <begin position="387"/>
        <end position="432"/>
    </location>
</feature>
<dbReference type="InParanoid" id="A0A409XIJ8"/>
<feature type="region of interest" description="Disordered" evidence="1">
    <location>
        <begin position="252"/>
        <end position="372"/>
    </location>
</feature>
<evidence type="ECO:0000256" key="1">
    <source>
        <dbReference type="SAM" id="MobiDB-lite"/>
    </source>
</evidence>
<feature type="region of interest" description="Disordered" evidence="1">
    <location>
        <begin position="657"/>
        <end position="773"/>
    </location>
</feature>
<feature type="compositionally biased region" description="Low complexity" evidence="1">
    <location>
        <begin position="338"/>
        <end position="361"/>
    </location>
</feature>
<dbReference type="Proteomes" id="UP000283269">
    <property type="component" value="Unassembled WGS sequence"/>
</dbReference>
<gene>
    <name evidence="2" type="ORF">CVT25_015882</name>
</gene>